<dbReference type="Gene3D" id="3.40.50.720">
    <property type="entry name" value="NAD(P)-binding Rossmann-like Domain"/>
    <property type="match status" value="1"/>
</dbReference>
<dbReference type="Proteomes" id="UP000184114">
    <property type="component" value="Unassembled WGS sequence"/>
</dbReference>
<dbReference type="GeneID" id="90995216"/>
<dbReference type="InterPro" id="IPR036291">
    <property type="entry name" value="NAD(P)-bd_dom_sf"/>
</dbReference>
<dbReference type="InterPro" id="IPR003781">
    <property type="entry name" value="CoA-bd"/>
</dbReference>
<dbReference type="PANTHER" id="PTHR33303">
    <property type="entry name" value="CYTOPLASMIC PROTEIN-RELATED"/>
    <property type="match status" value="1"/>
</dbReference>
<evidence type="ECO:0000313" key="3">
    <source>
        <dbReference type="Proteomes" id="UP000184114"/>
    </source>
</evidence>
<feature type="domain" description="CoA-binding" evidence="1">
    <location>
        <begin position="11"/>
        <end position="103"/>
    </location>
</feature>
<reference evidence="3" key="1">
    <citation type="submission" date="2016-11" db="EMBL/GenBank/DDBJ databases">
        <authorList>
            <person name="Varghese N."/>
            <person name="Submissions S."/>
        </authorList>
    </citation>
    <scope>NUCLEOTIDE SEQUENCE [LARGE SCALE GENOMIC DNA]</scope>
    <source>
        <strain evidence="3">DSM 18095</strain>
    </source>
</reference>
<dbReference type="PANTHER" id="PTHR33303:SF2">
    <property type="entry name" value="COA-BINDING DOMAIN-CONTAINING PROTEIN"/>
    <property type="match status" value="1"/>
</dbReference>
<evidence type="ECO:0000313" key="2">
    <source>
        <dbReference type="EMBL" id="SHE36595.1"/>
    </source>
</evidence>
<dbReference type="EMBL" id="FQTY01000001">
    <property type="protein sequence ID" value="SHE36595.1"/>
    <property type="molecule type" value="Genomic_DNA"/>
</dbReference>
<dbReference type="SUPFAM" id="SSF51735">
    <property type="entry name" value="NAD(P)-binding Rossmann-fold domains"/>
    <property type="match status" value="1"/>
</dbReference>
<sequence>MEDMVKIKEEMLNKKIWVVAGVTANKDKFGYKIWKTLKEHNYETYGVNPNYDDIEGDKIYHSVKELPIKVDVLDMVVPPRIAINTLDEAKEAGIEYIWFQPGTYNDEVLAKAKELDFKILYDDCVYATLRKSH</sequence>
<protein>
    <recommendedName>
        <fullName evidence="1">CoA-binding domain-containing protein</fullName>
    </recommendedName>
</protein>
<dbReference type="Pfam" id="PF13380">
    <property type="entry name" value="CoA_binding_2"/>
    <property type="match status" value="1"/>
</dbReference>
<dbReference type="AlphaFoldDB" id="A0A1M4SWM7"/>
<proteinExistence type="predicted"/>
<keyword evidence="3" id="KW-1185">Reference proteome</keyword>
<dbReference type="RefSeq" id="WP_072972798.1">
    <property type="nucleotide sequence ID" value="NZ_FQTY01000001.1"/>
</dbReference>
<dbReference type="SMART" id="SM00881">
    <property type="entry name" value="CoA_binding"/>
    <property type="match status" value="1"/>
</dbReference>
<organism evidence="2 3">
    <name type="scientific">Tissierella praeacuta DSM 18095</name>
    <dbReference type="NCBI Taxonomy" id="1123404"/>
    <lineage>
        <taxon>Bacteria</taxon>
        <taxon>Bacillati</taxon>
        <taxon>Bacillota</taxon>
        <taxon>Tissierellia</taxon>
        <taxon>Tissierellales</taxon>
        <taxon>Tissierellaceae</taxon>
        <taxon>Tissierella</taxon>
    </lineage>
</organism>
<evidence type="ECO:0000259" key="1">
    <source>
        <dbReference type="SMART" id="SM00881"/>
    </source>
</evidence>
<dbReference type="STRING" id="1123404.SAMN02745784_00534"/>
<name>A0A1M4SWM7_9FIRM</name>
<accession>A0A1M4SWM7</accession>
<gene>
    <name evidence="2" type="ORF">SAMN02745784_00534</name>
</gene>